<dbReference type="EMBL" id="CAADJD010000026">
    <property type="protein sequence ID" value="VFS85895.1"/>
    <property type="molecule type" value="Genomic_DNA"/>
</dbReference>
<sequence>MDYAVEKKAIDTATRETLLGNSLVVVAPKASAQGDITIDAKTNWTSLLKGGRLAVGDPEHVPAGIYAKEALQKTGCVGNAVVKTGTCGRRAWRSGVG</sequence>
<dbReference type="Proteomes" id="UP000401081">
    <property type="component" value="Unassembled WGS sequence"/>
</dbReference>
<gene>
    <name evidence="1" type="primary">modA_1</name>
    <name evidence="1" type="ORF">NCTC12993_06719</name>
</gene>
<dbReference type="Pfam" id="PF13531">
    <property type="entry name" value="SBP_bac_11"/>
    <property type="match status" value="1"/>
</dbReference>
<reference evidence="1 2" key="1">
    <citation type="submission" date="2019-03" db="EMBL/GenBank/DDBJ databases">
        <authorList>
            <consortium name="Pathogen Informatics"/>
        </authorList>
    </citation>
    <scope>NUCLEOTIDE SEQUENCE [LARGE SCALE GENOMIC DNA]</scope>
    <source>
        <strain evidence="1 2">NCTC12993</strain>
    </source>
</reference>
<name>A0A485CN11_KLUCR</name>
<keyword evidence="2" id="KW-1185">Reference proteome</keyword>
<evidence type="ECO:0000313" key="2">
    <source>
        <dbReference type="Proteomes" id="UP000401081"/>
    </source>
</evidence>
<proteinExistence type="predicted"/>
<evidence type="ECO:0000313" key="1">
    <source>
        <dbReference type="EMBL" id="VFS85895.1"/>
    </source>
</evidence>
<protein>
    <submittedName>
        <fullName evidence="1">Molybdate-binding periplasmic protein</fullName>
    </submittedName>
</protein>
<dbReference type="SUPFAM" id="SSF53850">
    <property type="entry name" value="Periplasmic binding protein-like II"/>
    <property type="match status" value="1"/>
</dbReference>
<dbReference type="GO" id="GO:0015689">
    <property type="term" value="P:molybdate ion transport"/>
    <property type="evidence" value="ECO:0007669"/>
    <property type="project" value="InterPro"/>
</dbReference>
<dbReference type="AlphaFoldDB" id="A0A485CN11"/>
<organism evidence="1 2">
    <name type="scientific">Kluyvera cryocrescens</name>
    <name type="common">Kluyvera citrophila</name>
    <dbReference type="NCBI Taxonomy" id="580"/>
    <lineage>
        <taxon>Bacteria</taxon>
        <taxon>Pseudomonadati</taxon>
        <taxon>Pseudomonadota</taxon>
        <taxon>Gammaproteobacteria</taxon>
        <taxon>Enterobacterales</taxon>
        <taxon>Enterobacteriaceae</taxon>
        <taxon>Kluyvera</taxon>
    </lineage>
</organism>
<dbReference type="InterPro" id="IPR005950">
    <property type="entry name" value="ModA"/>
</dbReference>
<accession>A0A485CN11</accession>
<dbReference type="Gene3D" id="3.40.190.10">
    <property type="entry name" value="Periplasmic binding protein-like II"/>
    <property type="match status" value="1"/>
</dbReference>
<dbReference type="NCBIfam" id="TIGR01256">
    <property type="entry name" value="modA"/>
    <property type="match status" value="1"/>
</dbReference>